<dbReference type="Gene3D" id="1.10.506.10">
    <property type="entry name" value="GTPase Activation - p120gap, domain 1"/>
    <property type="match status" value="2"/>
</dbReference>
<gene>
    <name evidence="17" type="ORF">FBUS_01475</name>
</gene>
<feature type="domain" description="PSI" evidence="14">
    <location>
        <begin position="622"/>
        <end position="668"/>
    </location>
</feature>
<keyword evidence="8 12" id="KW-0472">Membrane</keyword>
<feature type="signal peptide" evidence="13">
    <location>
        <begin position="1"/>
        <end position="22"/>
    </location>
</feature>
<organism evidence="17 18">
    <name type="scientific">Fasciolopsis buskii</name>
    <dbReference type="NCBI Taxonomy" id="27845"/>
    <lineage>
        <taxon>Eukaryota</taxon>
        <taxon>Metazoa</taxon>
        <taxon>Spiralia</taxon>
        <taxon>Lophotrochozoa</taxon>
        <taxon>Platyhelminthes</taxon>
        <taxon>Trematoda</taxon>
        <taxon>Digenea</taxon>
        <taxon>Plagiorchiida</taxon>
        <taxon>Echinostomata</taxon>
        <taxon>Echinostomatoidea</taxon>
        <taxon>Fasciolidae</taxon>
        <taxon>Fasciolopsis</taxon>
    </lineage>
</organism>
<dbReference type="SMART" id="SM00429">
    <property type="entry name" value="IPT"/>
    <property type="match status" value="2"/>
</dbReference>
<dbReference type="InterPro" id="IPR016201">
    <property type="entry name" value="PSI"/>
</dbReference>
<dbReference type="Pfam" id="PF01833">
    <property type="entry name" value="TIG"/>
    <property type="match status" value="1"/>
</dbReference>
<keyword evidence="18" id="KW-1185">Reference proteome</keyword>
<feature type="chain" id="PRO_5034787990" evidence="13">
    <location>
        <begin position="23"/>
        <end position="2417"/>
    </location>
</feature>
<dbReference type="InterPro" id="IPR001627">
    <property type="entry name" value="Semap_dom"/>
</dbReference>
<dbReference type="InterPro" id="IPR036352">
    <property type="entry name" value="Semap_dom_sf"/>
</dbReference>
<evidence type="ECO:0000313" key="18">
    <source>
        <dbReference type="Proteomes" id="UP000728185"/>
    </source>
</evidence>
<dbReference type="InterPro" id="IPR002909">
    <property type="entry name" value="IPT_dom"/>
</dbReference>
<dbReference type="InterPro" id="IPR031148">
    <property type="entry name" value="Plexin"/>
</dbReference>
<feature type="compositionally biased region" description="Low complexity" evidence="11">
    <location>
        <begin position="2051"/>
        <end position="2080"/>
    </location>
</feature>
<name>A0A8E0RR44_9TREM</name>
<evidence type="ECO:0000256" key="5">
    <source>
        <dbReference type="ARBA" id="ARBA00022729"/>
    </source>
</evidence>
<feature type="region of interest" description="Disordered" evidence="11">
    <location>
        <begin position="1278"/>
        <end position="1308"/>
    </location>
</feature>
<dbReference type="GO" id="GO:0030334">
    <property type="term" value="P:regulation of cell migration"/>
    <property type="evidence" value="ECO:0007669"/>
    <property type="project" value="TreeGrafter"/>
</dbReference>
<dbReference type="InterPro" id="IPR013783">
    <property type="entry name" value="Ig-like_fold"/>
</dbReference>
<dbReference type="InterPro" id="IPR008936">
    <property type="entry name" value="Rho_GTPase_activation_prot"/>
</dbReference>
<dbReference type="Pfam" id="PF08337">
    <property type="entry name" value="Plexin_cytopl"/>
    <property type="match status" value="1"/>
</dbReference>
<dbReference type="InterPro" id="IPR014756">
    <property type="entry name" value="Ig_E-set"/>
</dbReference>
<evidence type="ECO:0000313" key="17">
    <source>
        <dbReference type="EMBL" id="KAA0188097.1"/>
    </source>
</evidence>
<dbReference type="SUPFAM" id="SSF101912">
    <property type="entry name" value="Sema domain"/>
    <property type="match status" value="2"/>
</dbReference>
<feature type="region of interest" description="Disordered" evidence="11">
    <location>
        <begin position="1430"/>
        <end position="1479"/>
    </location>
</feature>
<dbReference type="OrthoDB" id="125363at2759"/>
<feature type="region of interest" description="Disordered" evidence="11">
    <location>
        <begin position="1180"/>
        <end position="1200"/>
    </location>
</feature>
<dbReference type="GO" id="GO:0005886">
    <property type="term" value="C:plasma membrane"/>
    <property type="evidence" value="ECO:0007669"/>
    <property type="project" value="UniProtKB-SubCell"/>
</dbReference>
<feature type="compositionally biased region" description="Polar residues" evidence="11">
    <location>
        <begin position="2003"/>
        <end position="2014"/>
    </location>
</feature>
<comment type="caution">
    <text evidence="17">The sequence shown here is derived from an EMBL/GenBank/DDBJ whole genome shotgun (WGS) entry which is preliminary data.</text>
</comment>
<evidence type="ECO:0000256" key="12">
    <source>
        <dbReference type="SAM" id="Phobius"/>
    </source>
</evidence>
<dbReference type="InterPro" id="IPR013548">
    <property type="entry name" value="Plexin_cytoplasmic_RasGAP_dom"/>
</dbReference>
<feature type="domain" description="IPT/TIG" evidence="15">
    <location>
        <begin position="994"/>
        <end position="1087"/>
    </location>
</feature>
<dbReference type="SUPFAM" id="SSF48350">
    <property type="entry name" value="GTPase activation domain, GAP"/>
    <property type="match status" value="1"/>
</dbReference>
<evidence type="ECO:0000259" key="14">
    <source>
        <dbReference type="SMART" id="SM00423"/>
    </source>
</evidence>
<reference evidence="17" key="1">
    <citation type="submission" date="2019-05" db="EMBL/GenBank/DDBJ databases">
        <title>Annotation for the trematode Fasciolopsis buski.</title>
        <authorList>
            <person name="Choi Y.-J."/>
        </authorList>
    </citation>
    <scope>NUCLEOTIDE SEQUENCE</scope>
    <source>
        <strain evidence="17">HT</strain>
        <tissue evidence="17">Whole worm</tissue>
    </source>
</reference>
<evidence type="ECO:0000256" key="2">
    <source>
        <dbReference type="ARBA" id="ARBA00010297"/>
    </source>
</evidence>
<accession>A0A8E0RR44</accession>
<evidence type="ECO:0000256" key="13">
    <source>
        <dbReference type="SAM" id="SignalP"/>
    </source>
</evidence>
<dbReference type="GO" id="GO:0002116">
    <property type="term" value="C:semaphorin receptor complex"/>
    <property type="evidence" value="ECO:0007669"/>
    <property type="project" value="TreeGrafter"/>
</dbReference>
<dbReference type="Proteomes" id="UP000728185">
    <property type="component" value="Unassembled WGS sequence"/>
</dbReference>
<keyword evidence="10" id="KW-0325">Glycoprotein</keyword>
<dbReference type="SUPFAM" id="SSF103575">
    <property type="entry name" value="Plexin repeat"/>
    <property type="match status" value="1"/>
</dbReference>
<dbReference type="Gene3D" id="2.130.10.10">
    <property type="entry name" value="YVTN repeat-like/Quinoprotein amine dehydrogenase"/>
    <property type="match status" value="1"/>
</dbReference>
<dbReference type="GO" id="GO:0017154">
    <property type="term" value="F:semaphorin receptor activity"/>
    <property type="evidence" value="ECO:0007669"/>
    <property type="project" value="InterPro"/>
</dbReference>
<dbReference type="SMART" id="SM00423">
    <property type="entry name" value="PSI"/>
    <property type="match status" value="2"/>
</dbReference>
<dbReference type="InterPro" id="IPR002165">
    <property type="entry name" value="Plexin_repeat"/>
</dbReference>
<evidence type="ECO:0000256" key="4">
    <source>
        <dbReference type="ARBA" id="ARBA00022692"/>
    </source>
</evidence>
<feature type="compositionally biased region" description="Basic and acidic residues" evidence="11">
    <location>
        <begin position="1461"/>
        <end position="1475"/>
    </location>
</feature>
<dbReference type="Pfam" id="PF01437">
    <property type="entry name" value="PSI"/>
    <property type="match status" value="1"/>
</dbReference>
<feature type="transmembrane region" description="Helical" evidence="12">
    <location>
        <begin position="1572"/>
        <end position="1594"/>
    </location>
</feature>
<evidence type="ECO:0000256" key="10">
    <source>
        <dbReference type="ARBA" id="ARBA00023180"/>
    </source>
</evidence>
<evidence type="ECO:0000256" key="3">
    <source>
        <dbReference type="ARBA" id="ARBA00022475"/>
    </source>
</evidence>
<dbReference type="Gene3D" id="2.60.40.10">
    <property type="entry name" value="Immunoglobulins"/>
    <property type="match status" value="3"/>
</dbReference>
<dbReference type="PANTHER" id="PTHR22625:SF70">
    <property type="entry name" value="PLEXIN A, ISOFORM A"/>
    <property type="match status" value="1"/>
</dbReference>
<feature type="region of interest" description="Disordered" evidence="11">
    <location>
        <begin position="2051"/>
        <end position="2086"/>
    </location>
</feature>
<feature type="region of interest" description="Disordered" evidence="11">
    <location>
        <begin position="2003"/>
        <end position="2034"/>
    </location>
</feature>
<dbReference type="SUPFAM" id="SSF81296">
    <property type="entry name" value="E set domains"/>
    <property type="match status" value="2"/>
</dbReference>
<evidence type="ECO:0000256" key="6">
    <source>
        <dbReference type="ARBA" id="ARBA00022737"/>
    </source>
</evidence>
<dbReference type="PANTHER" id="PTHR22625">
    <property type="entry name" value="PLEXIN"/>
    <property type="match status" value="1"/>
</dbReference>
<comment type="subcellular location">
    <subcellularLocation>
        <location evidence="1">Cell membrane</location>
        <topology evidence="1">Single-pass membrane protein</topology>
    </subcellularLocation>
</comment>
<keyword evidence="4 12" id="KW-0812">Transmembrane</keyword>
<protein>
    <submittedName>
        <fullName evidence="17">Plexin a4</fullName>
    </submittedName>
</protein>
<sequence>MSQSILILYLHVLLTWLLATWSFCDDHSTTRDTSPLPQLLVTHNATVLGTNDSRNLRVLYRLYGPDRHEYVFVSGTNNVYQFDAHRLQPLAVRVIGPQNFSIFCSDEHDCSYCLIGPHETWPKGYSLHFCGPRPTDNFVKAWATSTVSESDVIRGSFGFAPVVVNDDRIACEDALYLCYNVHHGYCERVRLHNVTKEAPWTAKSDHYTRKTIPGRLPVVGCDPITHATITVGARYVYTATEPDIPRLFTLSSLDPLSVRARDFHFVDSTPERKSVISLDDTSIPLQYKVSFRYRIHRPLTPIPDPSVNVVPAHVYFVLQQPDDATTFIRWQPRIARICEEDKRFYSYVELNLACSNCVQLGDRDQKTLNALHTASRGQVGRHLARQLNGTIARTLQRLYSLLPVSLSSSQTAAGSSLNQSELLEDFHEVLVVAFAAQPVDPAVFWDTYDQEHGPQSVDAQFTNVIRNCLGGHGTRGPPHFMRPTDREYIGCVLEEYLPALTLVAYLHRILTTLALLRFTTRLHWLGETEEDSLRAPSFLYTTKNVTALAITAVSADFTVCLITTDDGWLYKYEVTNVNESRQLDAKLLAPLGTPLTGLSLDITGTVAFVTSLTKVFRVELSSCEAYRTCKSCLEARDPYCGWCMSEGRCLRLDQCQSLSLVGQNGQKPKKEDPTEVPQNIDYCANKYTPSYAISSSAESWLPYTSPLTSLANDPRFRAFILNANGVDKSFSSDGVKSSKSRRLVCAFRSAPNHWAQSESLVSGAWLSPSQMHSLLTNIRPEPVLTTTIARSMLNSNGSLEIHCDLPHLDQLPSLPVKQGEWQIILNYMSDSVPILGMNFVKPLRDLILTEEELDEVINVTEQLGNLQRHTSNWSQDTKLDRTFTPATGINCSLNLYWHGHDSHNRVGHRLINEDNVKVEVYSCEMLAKHCDECLGLPLRFGCGWCISGTSTASTSATHVTCTARRQCLGQELSQHGISSISRPKWLQSGSLCPNPQITSIYPLNGTLTGRSVLRVRGINLGRTVSDLVGHVQLDGPEPVACHVQTDAYFSSRSFTCQLDPVAHFTLPAHGRLKVVVSKYKYQAFSPVFQFLAPRLHDVHPERGPVAGGTRLKLHGDNLNIGANRTVWLVPVGSTSDNQRISLDGIHHPDTSVPCFIESETPELIVCLTSPLPSNLSVVVASKQKGQPTTKRARKHAPPDLAREDLVTLERDTRSDGVKSNPTTPFVPMSLVLMHDQTSTFPIRPFTYLYSPNPQIRAPCTYISRSLECLSPRLRPASAVLQQEQDQEQQQQQQQQQQPTPLATDSVGVSWDKSGSAVEATGHAVTGYVTHEASISTPSLDQTVHQTMAPSQQLAAVPDTLRPAFLLAWTKQLLPQWPVDLVYGFLMDNVHVLRTYGLVRVHSDPFVTPFPDGIRLEELDDVVFSSDIDNTHDQNARHKRHANQPPEPRPPSPAVSAVDLSDPDHEQANRKSENKDNSPSPVHQLLRLFGQFHTLVQAPELQAPDELIVRVGNSQRCLVTSVIETEIRCDLDQNKLLSTEEYPVEVQFGRYLVYRPGRVRFVRLRQTAVRNHLIISLTAAVVFLFLVALIAVAIWRRFNRHKRDYQARLGQKYAEHESRVVRVFREDFMELQTNMQELSQEVKKHSLPYRDYRTFCLFSLFPEYHCELMIPVDPHTCGTRGPVDTNQLASNSHVTTGLGIDDRNQSMPPTHPLLSPFVVPVESHDAASRGISLFNELICNHQFLRLCVRVLEEDERVTARDKSRIASLLCAALQPKMVYLTRIMCDLMADMLKRLHTKGDNRLPTAFRRAESVVDKMVSNWLSFLLYNFIRQLNTGPRDAVTGKARYTLDSSTLLQTELTGKAILNENDRVALVACEHDRVKPIPCTPASSRGGLSFRSKKSQLSTNVGNGSDHLTNPILGGSTAMSSEALTVNCRLGPSELSAPTSTLLNEYASPRSACSEIQEPVCNASRAPKLPPAHALRPTGFPDPSLWYHLEWTGTTTSNGILHSSPQSNSSRKRRTRKSPKSEATNTRCSHRTKCNCLRNAGTNLGRSLSDSDSSRVGVWTSRSRAGRRSPSAAPMDATGTSDSFVRRPLFDKRGENQDSQLSVLKYMDKLFESIFSSVVQSQSVPSPIKYLFDFLDARAVGLGVKDPKIVHAWKSNCLQMRFWNPLITNLDYIFDIPLVRQTAFERSFHAFSQAMTYACAPTREKVTSESSCVKVLFAQDIQLIGQLQQEALKLAYAYKSDPTLMFGPNKDYTSWNPMQVIDTLNDVNRCMNHAQCRMWPAGDSPILGPANNLNIYNSSPLVSRLPLPHGGHLYPPSASGVNAPLSNCPIYKLSHMHPGLVSSFGSPLGSGTGAHSSVLTNTDYPDTLRSLNTLTTEFAIFERDTTDLLACKTCPSFLSRFVCFDVKGRGI</sequence>
<keyword evidence="6" id="KW-0677">Repeat</keyword>
<evidence type="ECO:0000256" key="1">
    <source>
        <dbReference type="ARBA" id="ARBA00004162"/>
    </source>
</evidence>
<evidence type="ECO:0000259" key="16">
    <source>
        <dbReference type="SMART" id="SM00630"/>
    </source>
</evidence>
<evidence type="ECO:0000256" key="9">
    <source>
        <dbReference type="ARBA" id="ARBA00023157"/>
    </source>
</evidence>
<proteinExistence type="inferred from homology"/>
<feature type="domain" description="IPT/TIG" evidence="15">
    <location>
        <begin position="1092"/>
        <end position="1193"/>
    </location>
</feature>
<dbReference type="InterPro" id="IPR015943">
    <property type="entry name" value="WD40/YVTN_repeat-like_dom_sf"/>
</dbReference>
<dbReference type="SMART" id="SM00630">
    <property type="entry name" value="Sema"/>
    <property type="match status" value="1"/>
</dbReference>
<feature type="compositionally biased region" description="Low complexity" evidence="11">
    <location>
        <begin position="1281"/>
        <end position="1297"/>
    </location>
</feature>
<keyword evidence="9" id="KW-1015">Disulfide bond</keyword>
<keyword evidence="7 12" id="KW-1133">Transmembrane helix</keyword>
<keyword evidence="5 13" id="KW-0732">Signal</keyword>
<evidence type="ECO:0000259" key="15">
    <source>
        <dbReference type="SMART" id="SM00429"/>
    </source>
</evidence>
<evidence type="ECO:0000256" key="7">
    <source>
        <dbReference type="ARBA" id="ARBA00022989"/>
    </source>
</evidence>
<evidence type="ECO:0000256" key="11">
    <source>
        <dbReference type="SAM" id="MobiDB-lite"/>
    </source>
</evidence>
<keyword evidence="3" id="KW-1003">Cell membrane</keyword>
<evidence type="ECO:0000256" key="8">
    <source>
        <dbReference type="ARBA" id="ARBA00023136"/>
    </source>
</evidence>
<comment type="similarity">
    <text evidence="2">Belongs to the plexin family.</text>
</comment>
<dbReference type="EMBL" id="LUCM01008646">
    <property type="protein sequence ID" value="KAA0188097.1"/>
    <property type="molecule type" value="Genomic_DNA"/>
</dbReference>
<feature type="domain" description="Sema" evidence="16">
    <location>
        <begin position="56"/>
        <end position="604"/>
    </location>
</feature>
<feature type="domain" description="PSI" evidence="14">
    <location>
        <begin position="922"/>
        <end position="993"/>
    </location>
</feature>